<evidence type="ECO:0000256" key="2">
    <source>
        <dbReference type="ARBA" id="ARBA00011541"/>
    </source>
</evidence>
<dbReference type="OrthoDB" id="9806424at2"/>
<dbReference type="PANTHER" id="PTHR10133">
    <property type="entry name" value="DNA POLYMERASE I"/>
    <property type="match status" value="1"/>
</dbReference>
<name>A0A917LW78_9GAMM</name>
<reference evidence="21" key="2">
    <citation type="submission" date="2020-09" db="EMBL/GenBank/DDBJ databases">
        <authorList>
            <person name="Sun Q."/>
            <person name="Zhou Y."/>
        </authorList>
    </citation>
    <scope>NUCLEOTIDE SEQUENCE</scope>
    <source>
        <strain evidence="21">CGMCC 1.15425</strain>
    </source>
</reference>
<keyword evidence="13 17" id="KW-0238">DNA-binding</keyword>
<evidence type="ECO:0000256" key="5">
    <source>
        <dbReference type="ARBA" id="ARBA00022679"/>
    </source>
</evidence>
<comment type="subunit">
    <text evidence="2">Single-chain monomer with multiple functions.</text>
</comment>
<dbReference type="Pfam" id="PF01367">
    <property type="entry name" value="5_3_exonuc"/>
    <property type="match status" value="1"/>
</dbReference>
<comment type="similarity">
    <text evidence="1 17">Belongs to the DNA polymerase type-A family.</text>
</comment>
<evidence type="ECO:0000256" key="15">
    <source>
        <dbReference type="ARBA" id="ARBA00049244"/>
    </source>
</evidence>
<dbReference type="InterPro" id="IPR001098">
    <property type="entry name" value="DNA-dir_DNA_pol_A_palm_dom"/>
</dbReference>
<dbReference type="FunFam" id="1.10.150.20:FF:000002">
    <property type="entry name" value="DNA polymerase I"/>
    <property type="match status" value="1"/>
</dbReference>
<dbReference type="SMART" id="SM00474">
    <property type="entry name" value="35EXOc"/>
    <property type="match status" value="1"/>
</dbReference>
<dbReference type="CDD" id="cd09898">
    <property type="entry name" value="H3TH_53EXO"/>
    <property type="match status" value="1"/>
</dbReference>
<keyword evidence="22" id="KW-1185">Reference proteome</keyword>
<evidence type="ECO:0000256" key="9">
    <source>
        <dbReference type="ARBA" id="ARBA00022763"/>
    </source>
</evidence>
<evidence type="ECO:0000259" key="18">
    <source>
        <dbReference type="SMART" id="SM00474"/>
    </source>
</evidence>
<keyword evidence="14 17" id="KW-0234">DNA repair</keyword>
<dbReference type="InterPro" id="IPR043502">
    <property type="entry name" value="DNA/RNA_pol_sf"/>
</dbReference>
<keyword evidence="8" id="KW-0540">Nuclease</keyword>
<feature type="domain" description="5'-3' exonuclease" evidence="19">
    <location>
        <begin position="5"/>
        <end position="259"/>
    </location>
</feature>
<feature type="domain" description="3'-5' exonuclease" evidence="18">
    <location>
        <begin position="327"/>
        <end position="514"/>
    </location>
</feature>
<dbReference type="InterPro" id="IPR054690">
    <property type="entry name" value="DNA_polI_exonuclease"/>
</dbReference>
<dbReference type="Gene3D" id="3.40.50.1010">
    <property type="entry name" value="5'-nuclease"/>
    <property type="match status" value="1"/>
</dbReference>
<keyword evidence="9 17" id="KW-0227">DNA damage</keyword>
<dbReference type="CDD" id="cd06139">
    <property type="entry name" value="DNA_polA_I_Ecoli_like_exo"/>
    <property type="match status" value="1"/>
</dbReference>
<dbReference type="AlphaFoldDB" id="A0A917LW78"/>
<dbReference type="Gene3D" id="3.30.70.370">
    <property type="match status" value="1"/>
</dbReference>
<evidence type="ECO:0000256" key="13">
    <source>
        <dbReference type="ARBA" id="ARBA00023125"/>
    </source>
</evidence>
<dbReference type="SUPFAM" id="SSF47807">
    <property type="entry name" value="5' to 3' exonuclease, C-terminal subdomain"/>
    <property type="match status" value="1"/>
</dbReference>
<comment type="caution">
    <text evidence="21">The sequence shown here is derived from an EMBL/GenBank/DDBJ whole genome shotgun (WGS) entry which is preliminary data.</text>
</comment>
<comment type="catalytic activity">
    <reaction evidence="15 17">
        <text>DNA(n) + a 2'-deoxyribonucleoside 5'-triphosphate = DNA(n+1) + diphosphate</text>
        <dbReference type="Rhea" id="RHEA:22508"/>
        <dbReference type="Rhea" id="RHEA-COMP:17339"/>
        <dbReference type="Rhea" id="RHEA-COMP:17340"/>
        <dbReference type="ChEBI" id="CHEBI:33019"/>
        <dbReference type="ChEBI" id="CHEBI:61560"/>
        <dbReference type="ChEBI" id="CHEBI:173112"/>
        <dbReference type="EC" id="2.7.7.7"/>
    </reaction>
</comment>
<dbReference type="Gene3D" id="3.30.420.10">
    <property type="entry name" value="Ribonuclease H-like superfamily/Ribonuclease H"/>
    <property type="match status" value="1"/>
</dbReference>
<keyword evidence="6 17" id="KW-0548">Nucleotidyltransferase</keyword>
<evidence type="ECO:0000256" key="8">
    <source>
        <dbReference type="ARBA" id="ARBA00022722"/>
    </source>
</evidence>
<dbReference type="CDD" id="cd09859">
    <property type="entry name" value="PIN_53EXO"/>
    <property type="match status" value="1"/>
</dbReference>
<dbReference type="FunFam" id="3.40.50.1010:FF:000001">
    <property type="entry name" value="DNA polymerase I"/>
    <property type="match status" value="1"/>
</dbReference>
<evidence type="ECO:0000256" key="12">
    <source>
        <dbReference type="ARBA" id="ARBA00022932"/>
    </source>
</evidence>
<keyword evidence="5 17" id="KW-0808">Transferase</keyword>
<dbReference type="GO" id="GO:0008409">
    <property type="term" value="F:5'-3' exonuclease activity"/>
    <property type="evidence" value="ECO:0007669"/>
    <property type="project" value="InterPro"/>
</dbReference>
<dbReference type="InterPro" id="IPR020045">
    <property type="entry name" value="DNA_polI_H3TH"/>
</dbReference>
<dbReference type="PANTHER" id="PTHR10133:SF27">
    <property type="entry name" value="DNA POLYMERASE NU"/>
    <property type="match status" value="1"/>
</dbReference>
<dbReference type="NCBIfam" id="NF004397">
    <property type="entry name" value="PRK05755.1"/>
    <property type="match status" value="1"/>
</dbReference>
<evidence type="ECO:0000256" key="6">
    <source>
        <dbReference type="ARBA" id="ARBA00022695"/>
    </source>
</evidence>
<dbReference type="SMART" id="SM00279">
    <property type="entry name" value="HhH2"/>
    <property type="match status" value="1"/>
</dbReference>
<dbReference type="CDD" id="cd08637">
    <property type="entry name" value="DNA_pol_A_pol_I_C"/>
    <property type="match status" value="1"/>
</dbReference>
<evidence type="ECO:0000256" key="10">
    <source>
        <dbReference type="ARBA" id="ARBA00022801"/>
    </source>
</evidence>
<dbReference type="InterPro" id="IPR012337">
    <property type="entry name" value="RNaseH-like_sf"/>
</dbReference>
<dbReference type="SUPFAM" id="SSF88723">
    <property type="entry name" value="PIN domain-like"/>
    <property type="match status" value="1"/>
</dbReference>
<evidence type="ECO:0000259" key="19">
    <source>
        <dbReference type="SMART" id="SM00475"/>
    </source>
</evidence>
<dbReference type="GO" id="GO:0006261">
    <property type="term" value="P:DNA-templated DNA replication"/>
    <property type="evidence" value="ECO:0007669"/>
    <property type="project" value="UniProtKB-UniRule"/>
</dbReference>
<proteinExistence type="inferred from homology"/>
<dbReference type="InterPro" id="IPR020046">
    <property type="entry name" value="5-3_exonucl_a-hlix_arch_N"/>
</dbReference>
<keyword evidence="7 17" id="KW-0235">DNA replication</keyword>
<sequence length="925" mass="102246">MASPNPLILVDGSSYLFRAFHALPPLVNSKGQPTGAVKGVISMIRSLQKNYPDSPVAIVFDAKGTTFRNEIYQDYKAHRPPMPDDLRSQIEPIHQIVKAMGLPLLVIPGVEADDVIGTLACQATRDKRDTLVSTGDKDLSQLVSDHVTLINTMTDERLDREGVLNKFGLPPERIIDFLALTGDKVDNIPGIPGCGPKTAIKWLQQYDSVQGVIENAAEVGGKIGEKLRANIEQLELSYELATIKLDVQLDLSLSELVPTESDQEQLLALFTQMEFRTWIKELQDQGVELSKETLQDVQDELGVVADVAEQGEDAPDMSALQSAKGDYQLIEDEAALKTALSALRKAGHFALEVFDDDAPYMEARIIGLAFSDQPGQAFYVPLAHDSLESASELDGKAALALIKPLLEDPDLGKFCHDCKHVIHVLENANIQLRGWRFDSHLASYVWNSVASNHQLEKVAQEHLSLSLESKDSLTGKGRKKLAVSQLSPQDATAWAGLRADAVLRLEQLLTYELKQDDKRWGIYHYYELPLCGVLQRMERQGVVVDAASLAGQSKDLANRLAEIEKAVYDQAGEEFNLGSPKQLQAILFEKLELPVIKKTPKGQPSTAEAVLQELALDYELPSLIMEHRGMSKLKSTYTDKLPAQINPVTGRIHSRFQQAVAATGRLSSTDPNLQNIPIRSEAGRKIRQAFVAEKGYKLLAADYSQVELRIMAHLSGDKGLLDAFANAQDVHKATAAEVFGVELEEVSAEQRRRAKAINFGLIYGMSAFGLAKQLKIDRHDAQHYVDKYFERYPGVSDYMERTREQAEEQGYVETLFGRRLYLPDIKAGNGMLRKAAQRTAINAPMQGTAADIIKQAMVDIDQWLKTGVLDASMVLQVHDELIFEVAEADIELLSEGVRFRMATAAALDVPLVVDIGTGDNWDEAH</sequence>
<gene>
    <name evidence="17 21" type="primary">polA</name>
    <name evidence="21" type="ORF">GCM10011403_15870</name>
</gene>
<dbReference type="SMART" id="SM00475">
    <property type="entry name" value="53EXOc"/>
    <property type="match status" value="1"/>
</dbReference>
<dbReference type="Pfam" id="PF00476">
    <property type="entry name" value="DNA_pol_A"/>
    <property type="match status" value="1"/>
</dbReference>
<dbReference type="Gene3D" id="1.20.1060.10">
    <property type="entry name" value="Taq DNA Polymerase, Chain T, domain 4"/>
    <property type="match status" value="1"/>
</dbReference>
<dbReference type="Pfam" id="PF22619">
    <property type="entry name" value="DNA_polI_exo1"/>
    <property type="match status" value="1"/>
</dbReference>
<evidence type="ECO:0000256" key="14">
    <source>
        <dbReference type="ARBA" id="ARBA00023204"/>
    </source>
</evidence>
<reference evidence="21" key="1">
    <citation type="journal article" date="2014" name="Int. J. Syst. Evol. Microbiol.">
        <title>Complete genome sequence of Corynebacterium casei LMG S-19264T (=DSM 44701T), isolated from a smear-ripened cheese.</title>
        <authorList>
            <consortium name="US DOE Joint Genome Institute (JGI-PGF)"/>
            <person name="Walter F."/>
            <person name="Albersmeier A."/>
            <person name="Kalinowski J."/>
            <person name="Ruckert C."/>
        </authorList>
    </citation>
    <scope>NUCLEOTIDE SEQUENCE</scope>
    <source>
        <strain evidence="21">CGMCC 1.15425</strain>
    </source>
</reference>
<keyword evidence="12 17" id="KW-0239">DNA-directed DNA polymerase</keyword>
<dbReference type="FunFam" id="1.20.1060.10:FF:000001">
    <property type="entry name" value="DNA polymerase I"/>
    <property type="match status" value="1"/>
</dbReference>
<evidence type="ECO:0000256" key="1">
    <source>
        <dbReference type="ARBA" id="ARBA00007705"/>
    </source>
</evidence>
<keyword evidence="11" id="KW-0269">Exonuclease</keyword>
<feature type="domain" description="DNA-directed DNA polymerase family A palm" evidence="20">
    <location>
        <begin position="683"/>
        <end position="889"/>
    </location>
</feature>
<dbReference type="Gene3D" id="1.10.150.20">
    <property type="entry name" value="5' to 3' exonuclease, C-terminal subdomain"/>
    <property type="match status" value="2"/>
</dbReference>
<evidence type="ECO:0000313" key="21">
    <source>
        <dbReference type="EMBL" id="GGG59311.1"/>
    </source>
</evidence>
<evidence type="ECO:0000259" key="20">
    <source>
        <dbReference type="SMART" id="SM00482"/>
    </source>
</evidence>
<dbReference type="FunFam" id="1.10.150.20:FF:000003">
    <property type="entry name" value="DNA polymerase I"/>
    <property type="match status" value="1"/>
</dbReference>
<dbReference type="InterPro" id="IPR002298">
    <property type="entry name" value="DNA_polymerase_A"/>
</dbReference>
<organism evidence="21 22">
    <name type="scientific">Pseudohongiella nitratireducens</name>
    <dbReference type="NCBI Taxonomy" id="1768907"/>
    <lineage>
        <taxon>Bacteria</taxon>
        <taxon>Pseudomonadati</taxon>
        <taxon>Pseudomonadota</taxon>
        <taxon>Gammaproteobacteria</taxon>
        <taxon>Pseudomonadales</taxon>
        <taxon>Pseudohongiellaceae</taxon>
        <taxon>Pseudohongiella</taxon>
    </lineage>
</organism>
<dbReference type="InterPro" id="IPR008918">
    <property type="entry name" value="HhH2"/>
</dbReference>
<dbReference type="InterPro" id="IPR019760">
    <property type="entry name" value="DNA-dir_DNA_pol_A_CS"/>
</dbReference>
<dbReference type="GO" id="GO:0008408">
    <property type="term" value="F:3'-5' exonuclease activity"/>
    <property type="evidence" value="ECO:0007669"/>
    <property type="project" value="InterPro"/>
</dbReference>
<dbReference type="GO" id="GO:0003887">
    <property type="term" value="F:DNA-directed DNA polymerase activity"/>
    <property type="evidence" value="ECO:0007669"/>
    <property type="project" value="UniProtKB-UniRule"/>
</dbReference>
<evidence type="ECO:0000256" key="7">
    <source>
        <dbReference type="ARBA" id="ARBA00022705"/>
    </source>
</evidence>
<dbReference type="InterPro" id="IPR036397">
    <property type="entry name" value="RNaseH_sf"/>
</dbReference>
<protein>
    <recommendedName>
        <fullName evidence="4 16">DNA polymerase I</fullName>
        <ecNumber evidence="3 16">2.7.7.7</ecNumber>
    </recommendedName>
</protein>
<dbReference type="SUPFAM" id="SSF56672">
    <property type="entry name" value="DNA/RNA polymerases"/>
    <property type="match status" value="1"/>
</dbReference>
<evidence type="ECO:0000256" key="17">
    <source>
        <dbReference type="RuleBase" id="RU004460"/>
    </source>
</evidence>
<evidence type="ECO:0000256" key="16">
    <source>
        <dbReference type="NCBIfam" id="TIGR00593"/>
    </source>
</evidence>
<dbReference type="SUPFAM" id="SSF53098">
    <property type="entry name" value="Ribonuclease H-like"/>
    <property type="match status" value="1"/>
</dbReference>
<dbReference type="GO" id="GO:0006302">
    <property type="term" value="P:double-strand break repair"/>
    <property type="evidence" value="ECO:0007669"/>
    <property type="project" value="TreeGrafter"/>
</dbReference>
<dbReference type="InterPro" id="IPR036279">
    <property type="entry name" value="5-3_exonuclease_C_sf"/>
</dbReference>
<dbReference type="PRINTS" id="PR00868">
    <property type="entry name" value="DNAPOLI"/>
</dbReference>
<dbReference type="RefSeq" id="WP_068812339.1">
    <property type="nucleotide sequence ID" value="NZ_BMIY01000006.1"/>
</dbReference>
<dbReference type="EC" id="2.7.7.7" evidence="3 16"/>
<dbReference type="NCBIfam" id="TIGR00593">
    <property type="entry name" value="pola"/>
    <property type="match status" value="1"/>
</dbReference>
<dbReference type="Pfam" id="PF02739">
    <property type="entry name" value="5_3_exonuc_N"/>
    <property type="match status" value="1"/>
</dbReference>
<accession>A0A917LW78</accession>
<dbReference type="InterPro" id="IPR018320">
    <property type="entry name" value="DNA_polymerase_1"/>
</dbReference>
<evidence type="ECO:0000256" key="3">
    <source>
        <dbReference type="ARBA" id="ARBA00012417"/>
    </source>
</evidence>
<dbReference type="EMBL" id="BMIY01000006">
    <property type="protein sequence ID" value="GGG59311.1"/>
    <property type="molecule type" value="Genomic_DNA"/>
</dbReference>
<dbReference type="Proteomes" id="UP000627715">
    <property type="component" value="Unassembled WGS sequence"/>
</dbReference>
<dbReference type="PROSITE" id="PS00447">
    <property type="entry name" value="DNA_POLYMERASE_A"/>
    <property type="match status" value="1"/>
</dbReference>
<dbReference type="GO" id="GO:0003677">
    <property type="term" value="F:DNA binding"/>
    <property type="evidence" value="ECO:0007669"/>
    <property type="project" value="UniProtKB-UniRule"/>
</dbReference>
<evidence type="ECO:0000256" key="4">
    <source>
        <dbReference type="ARBA" id="ARBA00020311"/>
    </source>
</evidence>
<evidence type="ECO:0000313" key="22">
    <source>
        <dbReference type="Proteomes" id="UP000627715"/>
    </source>
</evidence>
<evidence type="ECO:0000256" key="11">
    <source>
        <dbReference type="ARBA" id="ARBA00022839"/>
    </source>
</evidence>
<dbReference type="SMART" id="SM00482">
    <property type="entry name" value="POLAc"/>
    <property type="match status" value="1"/>
</dbReference>
<dbReference type="InterPro" id="IPR002562">
    <property type="entry name" value="3'-5'_exonuclease_dom"/>
</dbReference>
<keyword evidence="10" id="KW-0378">Hydrolase</keyword>
<dbReference type="InterPro" id="IPR002421">
    <property type="entry name" value="5-3_exonuclease"/>
</dbReference>
<dbReference type="InterPro" id="IPR029060">
    <property type="entry name" value="PIN-like_dom_sf"/>
</dbReference>